<sequence length="173" mass="20223">MKKFWETLNARERTYLMLLGVFMLFLGVFFAGRSFARYMTDLSERSESAERDTMQIENLGRQYQLLQAMKTGDSQQLDNMLSSIETMLKTIGLRERVGSLTPTDTIVQDKYLKREVKVSIRESSANQVLDFIRQIEQSTQTLYKVENFSYRPVLKKPGIYDFTVQISGFQRKQ</sequence>
<dbReference type="AlphaFoldDB" id="I4BBB4"/>
<reference evidence="2 3" key="1">
    <citation type="submission" date="2012-06" db="EMBL/GenBank/DDBJ databases">
        <title>The complete chromosome of genome of Turneriella parva DSM 21527.</title>
        <authorList>
            <consortium name="US DOE Joint Genome Institute (JGI-PGF)"/>
            <person name="Lucas S."/>
            <person name="Han J."/>
            <person name="Lapidus A."/>
            <person name="Bruce D."/>
            <person name="Goodwin L."/>
            <person name="Pitluck S."/>
            <person name="Peters L."/>
            <person name="Kyrpides N."/>
            <person name="Mavromatis K."/>
            <person name="Ivanova N."/>
            <person name="Mikhailova N."/>
            <person name="Chertkov O."/>
            <person name="Detter J.C."/>
            <person name="Tapia R."/>
            <person name="Han C."/>
            <person name="Land M."/>
            <person name="Hauser L."/>
            <person name="Markowitz V."/>
            <person name="Cheng J.-F."/>
            <person name="Hugenholtz P."/>
            <person name="Woyke T."/>
            <person name="Wu D."/>
            <person name="Gronow S."/>
            <person name="Wellnitz S."/>
            <person name="Brambilla E."/>
            <person name="Klenk H.-P."/>
            <person name="Eisen J.A."/>
        </authorList>
    </citation>
    <scope>NUCLEOTIDE SEQUENCE [LARGE SCALE GENOMIC DNA]</scope>
    <source>
        <strain evidence="3">ATCC BAA-1111 / DSM 21527 / NCTC 11395 / H</strain>
    </source>
</reference>
<dbReference type="STRING" id="869212.Turpa_3937"/>
<dbReference type="InterPro" id="IPR007690">
    <property type="entry name" value="T2SS_GspM"/>
</dbReference>
<dbReference type="Pfam" id="PF04612">
    <property type="entry name" value="T2SSM"/>
    <property type="match status" value="1"/>
</dbReference>
<protein>
    <recommendedName>
        <fullName evidence="4">General secretion pathway protein M</fullName>
    </recommendedName>
</protein>
<organism evidence="2 3">
    <name type="scientific">Turneriella parva (strain ATCC BAA-1111 / DSM 21527 / NCTC 11395 / H)</name>
    <name type="common">Leptospira parva</name>
    <dbReference type="NCBI Taxonomy" id="869212"/>
    <lineage>
        <taxon>Bacteria</taxon>
        <taxon>Pseudomonadati</taxon>
        <taxon>Spirochaetota</taxon>
        <taxon>Spirochaetia</taxon>
        <taxon>Leptospirales</taxon>
        <taxon>Leptospiraceae</taxon>
        <taxon>Turneriella</taxon>
    </lineage>
</organism>
<dbReference type="RefSeq" id="WP_014805047.1">
    <property type="nucleotide sequence ID" value="NC_018020.1"/>
</dbReference>
<evidence type="ECO:0000313" key="3">
    <source>
        <dbReference type="Proteomes" id="UP000006048"/>
    </source>
</evidence>
<dbReference type="Proteomes" id="UP000006048">
    <property type="component" value="Chromosome"/>
</dbReference>
<keyword evidence="3" id="KW-1185">Reference proteome</keyword>
<evidence type="ECO:0000313" key="2">
    <source>
        <dbReference type="EMBL" id="AFM14571.1"/>
    </source>
</evidence>
<dbReference type="HOGENOM" id="CLU_1546902_0_0_12"/>
<dbReference type="KEGG" id="tpx:Turpa_3937"/>
<feature type="transmembrane region" description="Helical" evidence="1">
    <location>
        <begin position="15"/>
        <end position="36"/>
    </location>
</feature>
<gene>
    <name evidence="2" type="ordered locus">Turpa_3937</name>
</gene>
<keyword evidence="1" id="KW-1133">Transmembrane helix</keyword>
<evidence type="ECO:0008006" key="4">
    <source>
        <dbReference type="Google" id="ProtNLM"/>
    </source>
</evidence>
<evidence type="ECO:0000256" key="1">
    <source>
        <dbReference type="SAM" id="Phobius"/>
    </source>
</evidence>
<name>I4BBB4_TURPD</name>
<dbReference type="EMBL" id="CP002959">
    <property type="protein sequence ID" value="AFM14571.1"/>
    <property type="molecule type" value="Genomic_DNA"/>
</dbReference>
<dbReference type="GO" id="GO:0015628">
    <property type="term" value="P:protein secretion by the type II secretion system"/>
    <property type="evidence" value="ECO:0007669"/>
    <property type="project" value="InterPro"/>
</dbReference>
<accession>I4BBB4</accession>
<dbReference type="GO" id="GO:0015627">
    <property type="term" value="C:type II protein secretion system complex"/>
    <property type="evidence" value="ECO:0007669"/>
    <property type="project" value="InterPro"/>
</dbReference>
<keyword evidence="1" id="KW-0472">Membrane</keyword>
<keyword evidence="1" id="KW-0812">Transmembrane</keyword>
<proteinExistence type="predicted"/>